<reference evidence="3" key="1">
    <citation type="journal article" date="2020" name="Stud. Mycol.">
        <title>101 Dothideomycetes genomes: a test case for predicting lifestyles and emergence of pathogens.</title>
        <authorList>
            <person name="Haridas S."/>
            <person name="Albert R."/>
            <person name="Binder M."/>
            <person name="Bloem J."/>
            <person name="Labutti K."/>
            <person name="Salamov A."/>
            <person name="Andreopoulos B."/>
            <person name="Baker S."/>
            <person name="Barry K."/>
            <person name="Bills G."/>
            <person name="Bluhm B."/>
            <person name="Cannon C."/>
            <person name="Castanera R."/>
            <person name="Culley D."/>
            <person name="Daum C."/>
            <person name="Ezra D."/>
            <person name="Gonzalez J."/>
            <person name="Henrissat B."/>
            <person name="Kuo A."/>
            <person name="Liang C."/>
            <person name="Lipzen A."/>
            <person name="Lutzoni F."/>
            <person name="Magnuson J."/>
            <person name="Mondo S."/>
            <person name="Nolan M."/>
            <person name="Ohm R."/>
            <person name="Pangilinan J."/>
            <person name="Park H.-J."/>
            <person name="Ramirez L."/>
            <person name="Alfaro M."/>
            <person name="Sun H."/>
            <person name="Tritt A."/>
            <person name="Yoshinaga Y."/>
            <person name="Zwiers L.-H."/>
            <person name="Turgeon B."/>
            <person name="Goodwin S."/>
            <person name="Spatafora J."/>
            <person name="Crous P."/>
            <person name="Grigoriev I."/>
        </authorList>
    </citation>
    <scope>NUCLEOTIDE SEQUENCE</scope>
    <source>
        <strain evidence="3">CBS 116435</strain>
    </source>
</reference>
<feature type="domain" description="Metallo-beta-lactamase" evidence="2">
    <location>
        <begin position="22"/>
        <end position="220"/>
    </location>
</feature>
<accession>A0A9P4UIB8</accession>
<keyword evidence="4" id="KW-1185">Reference proteome</keyword>
<evidence type="ECO:0000313" key="3">
    <source>
        <dbReference type="EMBL" id="KAF2716682.1"/>
    </source>
</evidence>
<dbReference type="SUPFAM" id="SSF56281">
    <property type="entry name" value="Metallo-hydrolase/oxidoreductase"/>
    <property type="match status" value="1"/>
</dbReference>
<sequence length="259" mass="27714">MSSLRITFIGTATAILEIDGVNFLTDPFFSPSGTEWDAGIVVLKNSTTLALSLEDLPVIDAVLLSHEDHPDNLDELGRRVLDGRRVFTTQDGFHKLSPRPGVQGMSPWEKVTTVIGGSTFEITATPCQHLPGGECIGFVLSGPGFGQTNGKPNGIFFSGDTVYIDELADIKTKFHIRAALLNLGGAEVPVSDPPLQITMNSKQAIRLVGAISPDVVVPMHCDGWGHFTEDGANAAQAFKAGGIDDRVRWLDPGKSTSIF</sequence>
<keyword evidence="1 3" id="KW-0378">Hydrolase</keyword>
<organism evidence="3 4">
    <name type="scientific">Polychaeton citri CBS 116435</name>
    <dbReference type="NCBI Taxonomy" id="1314669"/>
    <lineage>
        <taxon>Eukaryota</taxon>
        <taxon>Fungi</taxon>
        <taxon>Dikarya</taxon>
        <taxon>Ascomycota</taxon>
        <taxon>Pezizomycotina</taxon>
        <taxon>Dothideomycetes</taxon>
        <taxon>Dothideomycetidae</taxon>
        <taxon>Capnodiales</taxon>
        <taxon>Capnodiaceae</taxon>
        <taxon>Polychaeton</taxon>
    </lineage>
</organism>
<dbReference type="OrthoDB" id="332863at2759"/>
<dbReference type="PANTHER" id="PTHR43546">
    <property type="entry name" value="UPF0173 METAL-DEPENDENT HYDROLASE MJ1163-RELATED"/>
    <property type="match status" value="1"/>
</dbReference>
<dbReference type="AlphaFoldDB" id="A0A9P4UIB8"/>
<dbReference type="Gene3D" id="3.60.15.10">
    <property type="entry name" value="Ribonuclease Z/Hydroxyacylglutathione hydrolase-like"/>
    <property type="match status" value="1"/>
</dbReference>
<dbReference type="InterPro" id="IPR001279">
    <property type="entry name" value="Metallo-B-lactamas"/>
</dbReference>
<dbReference type="InterPro" id="IPR050114">
    <property type="entry name" value="UPF0173_UPF0282_UlaG_hydrolase"/>
</dbReference>
<dbReference type="Pfam" id="PF12706">
    <property type="entry name" value="Lactamase_B_2"/>
    <property type="match status" value="1"/>
</dbReference>
<dbReference type="PANTHER" id="PTHR43546:SF9">
    <property type="entry name" value="L-ASCORBATE-6-PHOSPHATE LACTONASE ULAG-RELATED"/>
    <property type="match status" value="1"/>
</dbReference>
<comment type="caution">
    <text evidence="3">The sequence shown here is derived from an EMBL/GenBank/DDBJ whole genome shotgun (WGS) entry which is preliminary data.</text>
</comment>
<proteinExistence type="predicted"/>
<protein>
    <submittedName>
        <fullName evidence="3">Zn-dependent hydrolase</fullName>
    </submittedName>
</protein>
<gene>
    <name evidence="3" type="ORF">K431DRAFT_316363</name>
</gene>
<evidence type="ECO:0000259" key="2">
    <source>
        <dbReference type="Pfam" id="PF12706"/>
    </source>
</evidence>
<dbReference type="InterPro" id="IPR036866">
    <property type="entry name" value="RibonucZ/Hydroxyglut_hydro"/>
</dbReference>
<dbReference type="Proteomes" id="UP000799441">
    <property type="component" value="Unassembled WGS sequence"/>
</dbReference>
<dbReference type="EMBL" id="MU003865">
    <property type="protein sequence ID" value="KAF2716682.1"/>
    <property type="molecule type" value="Genomic_DNA"/>
</dbReference>
<name>A0A9P4UIB8_9PEZI</name>
<evidence type="ECO:0000313" key="4">
    <source>
        <dbReference type="Proteomes" id="UP000799441"/>
    </source>
</evidence>
<evidence type="ECO:0000256" key="1">
    <source>
        <dbReference type="ARBA" id="ARBA00022801"/>
    </source>
</evidence>
<dbReference type="GO" id="GO:0016787">
    <property type="term" value="F:hydrolase activity"/>
    <property type="evidence" value="ECO:0007669"/>
    <property type="project" value="UniProtKB-KW"/>
</dbReference>